<organism evidence="8 9">
    <name type="scientific">Paenibacillus terricola</name>
    <dbReference type="NCBI Taxonomy" id="2763503"/>
    <lineage>
        <taxon>Bacteria</taxon>
        <taxon>Bacillati</taxon>
        <taxon>Bacillota</taxon>
        <taxon>Bacilli</taxon>
        <taxon>Bacillales</taxon>
        <taxon>Paenibacillaceae</taxon>
        <taxon>Paenibacillus</taxon>
    </lineage>
</organism>
<sequence length="277" mass="30533">MKRSYTLKSAMFVLVAIMLVVTGCSKKEDTTSAANDDKTTTASTSRLDAIKEKGKLVIATGDYYPFEYLDPDTKKLVGYDIDLGQKIADKLGVQVEWKEMQFTALIPTIQNGQADMAIAAMYITDERKKAMDMSEIYMKTGMSLVKREGDDSINSLEDLKGKKVGVKAGATSETAAKELVEQGYDIKIVSYKDTTDYLLDLQMGRVDAAINDYLNQLGYNKQHAEAKLAIVGDPFTEAGLGLAVKQGDTELLQVANDVIKELDANGEAKTMYEKWLK</sequence>
<keyword evidence="9" id="KW-1185">Reference proteome</keyword>
<comment type="subcellular location">
    <subcellularLocation>
        <location evidence="1">Cell envelope</location>
    </subcellularLocation>
</comment>
<dbReference type="PANTHER" id="PTHR35936:SF17">
    <property type="entry name" value="ARGININE-BINDING EXTRACELLULAR PROTEIN ARTP"/>
    <property type="match status" value="1"/>
</dbReference>
<name>A0ABR8MWE8_9BACL</name>
<dbReference type="SMART" id="SM00062">
    <property type="entry name" value="PBPb"/>
    <property type="match status" value="1"/>
</dbReference>
<comment type="caution">
    <text evidence="8">The sequence shown here is derived from an EMBL/GenBank/DDBJ whole genome shotgun (WGS) entry which is preliminary data.</text>
</comment>
<feature type="domain" description="Solute-binding protein family 3/N-terminal" evidence="6">
    <location>
        <begin position="55"/>
        <end position="277"/>
    </location>
</feature>
<gene>
    <name evidence="8" type="ORF">H8B09_10815</name>
</gene>
<evidence type="ECO:0000259" key="7">
    <source>
        <dbReference type="SMART" id="SM00079"/>
    </source>
</evidence>
<evidence type="ECO:0000313" key="8">
    <source>
        <dbReference type="EMBL" id="MBD3919245.1"/>
    </source>
</evidence>
<accession>A0ABR8MWE8</accession>
<reference evidence="8 9" key="1">
    <citation type="submission" date="2020-09" db="EMBL/GenBank/DDBJ databases">
        <title>Paenibacillus sp. strain PR3 16S rRNA gene Genome sequencing and assembly.</title>
        <authorList>
            <person name="Kim J."/>
        </authorList>
    </citation>
    <scope>NUCLEOTIDE SEQUENCE [LARGE SCALE GENOMIC DNA]</scope>
    <source>
        <strain evidence="8 9">PR3</strain>
    </source>
</reference>
<dbReference type="Proteomes" id="UP000609346">
    <property type="component" value="Unassembled WGS sequence"/>
</dbReference>
<evidence type="ECO:0000256" key="1">
    <source>
        <dbReference type="ARBA" id="ARBA00004196"/>
    </source>
</evidence>
<dbReference type="SMART" id="SM00079">
    <property type="entry name" value="PBPe"/>
    <property type="match status" value="1"/>
</dbReference>
<comment type="similarity">
    <text evidence="2 4">Belongs to the bacterial solute-binding protein 3 family.</text>
</comment>
<feature type="signal peptide" evidence="5">
    <location>
        <begin position="1"/>
        <end position="26"/>
    </location>
</feature>
<evidence type="ECO:0000259" key="6">
    <source>
        <dbReference type="SMART" id="SM00062"/>
    </source>
</evidence>
<dbReference type="EMBL" id="JACXZA010000002">
    <property type="protein sequence ID" value="MBD3919245.1"/>
    <property type="molecule type" value="Genomic_DNA"/>
</dbReference>
<feature type="domain" description="Ionotropic glutamate receptor C-terminal" evidence="7">
    <location>
        <begin position="55"/>
        <end position="277"/>
    </location>
</feature>
<dbReference type="RefSeq" id="WP_191203503.1">
    <property type="nucleotide sequence ID" value="NZ_JACXZA010000002.1"/>
</dbReference>
<dbReference type="Pfam" id="PF00497">
    <property type="entry name" value="SBP_bac_3"/>
    <property type="match status" value="1"/>
</dbReference>
<dbReference type="PROSITE" id="PS01039">
    <property type="entry name" value="SBP_BACTERIAL_3"/>
    <property type="match status" value="1"/>
</dbReference>
<evidence type="ECO:0000256" key="2">
    <source>
        <dbReference type="ARBA" id="ARBA00010333"/>
    </source>
</evidence>
<dbReference type="SUPFAM" id="SSF53850">
    <property type="entry name" value="Periplasmic binding protein-like II"/>
    <property type="match status" value="1"/>
</dbReference>
<evidence type="ECO:0000256" key="3">
    <source>
        <dbReference type="ARBA" id="ARBA00022729"/>
    </source>
</evidence>
<dbReference type="PROSITE" id="PS51257">
    <property type="entry name" value="PROKAR_LIPOPROTEIN"/>
    <property type="match status" value="1"/>
</dbReference>
<dbReference type="PANTHER" id="PTHR35936">
    <property type="entry name" value="MEMBRANE-BOUND LYTIC MUREIN TRANSGLYCOSYLASE F"/>
    <property type="match status" value="1"/>
</dbReference>
<evidence type="ECO:0000256" key="5">
    <source>
        <dbReference type="SAM" id="SignalP"/>
    </source>
</evidence>
<keyword evidence="3 5" id="KW-0732">Signal</keyword>
<proteinExistence type="inferred from homology"/>
<dbReference type="InterPro" id="IPR018313">
    <property type="entry name" value="SBP_3_CS"/>
</dbReference>
<feature type="chain" id="PRO_5047485881" evidence="5">
    <location>
        <begin position="27"/>
        <end position="277"/>
    </location>
</feature>
<protein>
    <submittedName>
        <fullName evidence="8">Transporter substrate-binding domain-containing protein</fullName>
    </submittedName>
</protein>
<evidence type="ECO:0000313" key="9">
    <source>
        <dbReference type="Proteomes" id="UP000609346"/>
    </source>
</evidence>
<dbReference type="Gene3D" id="3.40.190.10">
    <property type="entry name" value="Periplasmic binding protein-like II"/>
    <property type="match status" value="2"/>
</dbReference>
<dbReference type="InterPro" id="IPR001320">
    <property type="entry name" value="Iontro_rcpt_C"/>
</dbReference>
<dbReference type="InterPro" id="IPR001638">
    <property type="entry name" value="Solute-binding_3/MltF_N"/>
</dbReference>
<evidence type="ECO:0000256" key="4">
    <source>
        <dbReference type="RuleBase" id="RU003744"/>
    </source>
</evidence>